<dbReference type="Pfam" id="PF04750">
    <property type="entry name" value="Far-17a_AIG1"/>
    <property type="match status" value="1"/>
</dbReference>
<proteinExistence type="predicted"/>
<dbReference type="InterPro" id="IPR006838">
    <property type="entry name" value="ADTRP_AIG1"/>
</dbReference>
<accession>A0A1W2TKD9</accession>
<dbReference type="OMA" id="QHAMNSG"/>
<protein>
    <recommendedName>
        <fullName evidence="9">Alpha beta hydrolase fold-1 protein</fullName>
    </recommendedName>
</protein>
<organism evidence="7">
    <name type="scientific">Rosellinia necatrix</name>
    <name type="common">White root-rot fungus</name>
    <dbReference type="NCBI Taxonomy" id="77044"/>
    <lineage>
        <taxon>Eukaryota</taxon>
        <taxon>Fungi</taxon>
        <taxon>Dikarya</taxon>
        <taxon>Ascomycota</taxon>
        <taxon>Pezizomycotina</taxon>
        <taxon>Sordariomycetes</taxon>
        <taxon>Xylariomycetidae</taxon>
        <taxon>Xylariales</taxon>
        <taxon>Xylariaceae</taxon>
        <taxon>Rosellinia</taxon>
    </lineage>
</organism>
<dbReference type="PANTHER" id="PTHR12242:SF1">
    <property type="entry name" value="MYND-TYPE DOMAIN-CONTAINING PROTEIN"/>
    <property type="match status" value="1"/>
</dbReference>
<keyword evidence="3 6" id="KW-1133">Transmembrane helix</keyword>
<feature type="compositionally biased region" description="Basic and acidic residues" evidence="5">
    <location>
        <begin position="268"/>
        <end position="285"/>
    </location>
</feature>
<dbReference type="PANTHER" id="PTHR12242">
    <property type="entry name" value="OS02G0130600 PROTEIN-RELATED"/>
    <property type="match status" value="1"/>
</dbReference>
<evidence type="ECO:0000256" key="2">
    <source>
        <dbReference type="ARBA" id="ARBA00022692"/>
    </source>
</evidence>
<evidence type="ECO:0000256" key="6">
    <source>
        <dbReference type="SAM" id="Phobius"/>
    </source>
</evidence>
<keyword evidence="2 6" id="KW-0812">Transmembrane</keyword>
<keyword evidence="4 6" id="KW-0472">Membrane</keyword>
<name>A0A1W2TKD9_ROSNE</name>
<evidence type="ECO:0000256" key="3">
    <source>
        <dbReference type="ARBA" id="ARBA00022989"/>
    </source>
</evidence>
<evidence type="ECO:0000256" key="4">
    <source>
        <dbReference type="ARBA" id="ARBA00023136"/>
    </source>
</evidence>
<keyword evidence="8" id="KW-1185">Reference proteome</keyword>
<feature type="transmembrane region" description="Helical" evidence="6">
    <location>
        <begin position="112"/>
        <end position="133"/>
    </location>
</feature>
<dbReference type="AlphaFoldDB" id="A0A1W2TKD9"/>
<reference evidence="7" key="1">
    <citation type="submission" date="2016-03" db="EMBL/GenBank/DDBJ databases">
        <title>Draft genome sequence of Rosellinia necatrix.</title>
        <authorList>
            <person name="Kanematsu S."/>
        </authorList>
    </citation>
    <scope>NUCLEOTIDE SEQUENCE [LARGE SCALE GENOMIC DNA]</scope>
    <source>
        <strain evidence="7">W97</strain>
    </source>
</reference>
<sequence length="294" mass="32233">MKHPFAFGTDLWDPSHRFETSWLVSPYVLFVIRALLSLYAFTTLLFNIGYNCARPSQGGCATSRAAFSYFTVLSYWGLAFYFLAASAHTLSYAARGRPWLDRFPRPLQALHALFYSTATTFPFLVVVVFWALLSSPATLATPYSAWSNVSQHALNAAFALVEIALPRTRPQPWAHLPFLVGLLALYLALAYLTHATKGFYTYSFLDPALQGPLVAAYVFGIAVGICVVFALARGLVWLRCWVTEEKLGLDGVFAHHDDGGAAAAAARVRSDEESGKPGNGDHELSEVGNGHMTV</sequence>
<dbReference type="EMBL" id="DF977457">
    <property type="protein sequence ID" value="GAP88724.1"/>
    <property type="molecule type" value="Genomic_DNA"/>
</dbReference>
<evidence type="ECO:0000256" key="5">
    <source>
        <dbReference type="SAM" id="MobiDB-lite"/>
    </source>
</evidence>
<dbReference type="GO" id="GO:0012505">
    <property type="term" value="C:endomembrane system"/>
    <property type="evidence" value="ECO:0007669"/>
    <property type="project" value="UniProtKB-SubCell"/>
</dbReference>
<feature type="transmembrane region" description="Helical" evidence="6">
    <location>
        <begin position="66"/>
        <end position="91"/>
    </location>
</feature>
<feature type="region of interest" description="Disordered" evidence="5">
    <location>
        <begin position="268"/>
        <end position="294"/>
    </location>
</feature>
<evidence type="ECO:0000313" key="8">
    <source>
        <dbReference type="Proteomes" id="UP000054516"/>
    </source>
</evidence>
<dbReference type="GO" id="GO:0016020">
    <property type="term" value="C:membrane"/>
    <property type="evidence" value="ECO:0007669"/>
    <property type="project" value="InterPro"/>
</dbReference>
<gene>
    <name evidence="7" type="ORF">SAMD00023353_1201390</name>
</gene>
<evidence type="ECO:0008006" key="9">
    <source>
        <dbReference type="Google" id="ProtNLM"/>
    </source>
</evidence>
<dbReference type="STRING" id="77044.A0A1W2TKD9"/>
<comment type="subcellular location">
    <subcellularLocation>
        <location evidence="1">Endomembrane system</location>
        <topology evidence="1">Multi-pass membrane protein</topology>
    </subcellularLocation>
</comment>
<dbReference type="Proteomes" id="UP000054516">
    <property type="component" value="Unassembled WGS sequence"/>
</dbReference>
<evidence type="ECO:0000256" key="1">
    <source>
        <dbReference type="ARBA" id="ARBA00004127"/>
    </source>
</evidence>
<evidence type="ECO:0000313" key="7">
    <source>
        <dbReference type="EMBL" id="GAP88724.1"/>
    </source>
</evidence>
<dbReference type="OrthoDB" id="419711at2759"/>
<feature type="transmembrane region" description="Helical" evidence="6">
    <location>
        <begin position="21"/>
        <end position="46"/>
    </location>
</feature>
<feature type="transmembrane region" description="Helical" evidence="6">
    <location>
        <begin position="214"/>
        <end position="236"/>
    </location>
</feature>
<feature type="transmembrane region" description="Helical" evidence="6">
    <location>
        <begin position="176"/>
        <end position="194"/>
    </location>
</feature>